<dbReference type="NCBIfam" id="TIGR00341">
    <property type="entry name" value="TIGR00341 family protein"/>
    <property type="match status" value="1"/>
</dbReference>
<proteinExistence type="predicted"/>
<reference evidence="3" key="1">
    <citation type="journal article" date="2019" name="Int. J. Syst. Evol. Microbiol.">
        <title>The Global Catalogue of Microorganisms (GCM) 10K type strain sequencing project: providing services to taxonomists for standard genome sequencing and annotation.</title>
        <authorList>
            <consortium name="The Broad Institute Genomics Platform"/>
            <consortium name="The Broad Institute Genome Sequencing Center for Infectious Disease"/>
            <person name="Wu L."/>
            <person name="Ma J."/>
        </authorList>
    </citation>
    <scope>NUCLEOTIDE SEQUENCE [LARGE SCALE GENOMIC DNA]</scope>
    <source>
        <strain evidence="3">CECT 8531</strain>
    </source>
</reference>
<name>A0ABV8RE09_9SPHN</name>
<evidence type="ECO:0000313" key="3">
    <source>
        <dbReference type="Proteomes" id="UP001595887"/>
    </source>
</evidence>
<dbReference type="PANTHER" id="PTHR20992:SF9">
    <property type="entry name" value="AT15442P-RELATED"/>
    <property type="match status" value="1"/>
</dbReference>
<feature type="transmembrane region" description="Helical" evidence="1">
    <location>
        <begin position="287"/>
        <end position="311"/>
    </location>
</feature>
<evidence type="ECO:0000256" key="1">
    <source>
        <dbReference type="SAM" id="Phobius"/>
    </source>
</evidence>
<feature type="transmembrane region" description="Helical" evidence="1">
    <location>
        <begin position="196"/>
        <end position="219"/>
    </location>
</feature>
<dbReference type="InterPro" id="IPR005240">
    <property type="entry name" value="DUF389"/>
</dbReference>
<keyword evidence="3" id="KW-1185">Reference proteome</keyword>
<feature type="transmembrane region" description="Helical" evidence="1">
    <location>
        <begin position="162"/>
        <end position="184"/>
    </location>
</feature>
<dbReference type="Pfam" id="PF04087">
    <property type="entry name" value="DUF389"/>
    <property type="match status" value="1"/>
</dbReference>
<sequence length="352" mass="37576">MGNFEKTSIVANMTARLIEIILPDSQYNKLSQILSHQSSRFWRQTVPGQMEKTSCIVQQRRVDALLDELMTAFADVEGFNAYVSIPEAIIPPVSEIPGSEVAFPAPTRAPTAIERFFVRDRISTEEIYDDIQESLHIRPAFLLNVILSSIIAGLGMRSNQVAAIIGAMIIAPLLGPSIGTALAATIGDMKLGRKALLTLIVGSIFGIASGLIIGLTATIDPMASELHNRTIVHPADITLALASGMAGVLAFSRGSALTLVGVMIAVALIPPLAATGIYAGIGEYGLAARALFLFATNLVCINIAGIATFLIQGLPPKEWRITGGILFVWIVILFLLAALITGRSVWELGMLM</sequence>
<feature type="transmembrane region" description="Helical" evidence="1">
    <location>
        <begin position="323"/>
        <end position="346"/>
    </location>
</feature>
<evidence type="ECO:0000313" key="2">
    <source>
        <dbReference type="EMBL" id="MFC4291598.1"/>
    </source>
</evidence>
<comment type="caution">
    <text evidence="2">The sequence shown here is derived from an EMBL/GenBank/DDBJ whole genome shotgun (WGS) entry which is preliminary data.</text>
</comment>
<dbReference type="Proteomes" id="UP001595887">
    <property type="component" value="Unassembled WGS sequence"/>
</dbReference>
<accession>A0ABV8RE09</accession>
<feature type="transmembrane region" description="Helical" evidence="1">
    <location>
        <begin position="231"/>
        <end position="251"/>
    </location>
</feature>
<organism evidence="2 3">
    <name type="scientific">Sphingorhabdus arenilitoris</name>
    <dbReference type="NCBI Taxonomy" id="1490041"/>
    <lineage>
        <taxon>Bacteria</taxon>
        <taxon>Pseudomonadati</taxon>
        <taxon>Pseudomonadota</taxon>
        <taxon>Alphaproteobacteria</taxon>
        <taxon>Sphingomonadales</taxon>
        <taxon>Sphingomonadaceae</taxon>
        <taxon>Sphingorhabdus</taxon>
    </lineage>
</organism>
<protein>
    <submittedName>
        <fullName evidence="2">TIGR00341 family protein</fullName>
    </submittedName>
</protein>
<dbReference type="RefSeq" id="WP_381421606.1">
    <property type="nucleotide sequence ID" value="NZ_JBHSDH010000013.1"/>
</dbReference>
<feature type="transmembrane region" description="Helical" evidence="1">
    <location>
        <begin position="140"/>
        <end position="156"/>
    </location>
</feature>
<keyword evidence="1" id="KW-0472">Membrane</keyword>
<dbReference type="PANTHER" id="PTHR20992">
    <property type="entry name" value="AT15442P-RELATED"/>
    <property type="match status" value="1"/>
</dbReference>
<gene>
    <name evidence="2" type="ORF">ACFOWX_04125</name>
</gene>
<keyword evidence="1" id="KW-1133">Transmembrane helix</keyword>
<feature type="transmembrane region" description="Helical" evidence="1">
    <location>
        <begin position="258"/>
        <end position="281"/>
    </location>
</feature>
<dbReference type="EMBL" id="JBHSDH010000013">
    <property type="protein sequence ID" value="MFC4291598.1"/>
    <property type="molecule type" value="Genomic_DNA"/>
</dbReference>
<keyword evidence="1" id="KW-0812">Transmembrane</keyword>